<dbReference type="AlphaFoldDB" id="N8VE77"/>
<name>N8VE77_9GAMM</name>
<evidence type="ECO:0000313" key="2">
    <source>
        <dbReference type="Proteomes" id="UP000013070"/>
    </source>
</evidence>
<protein>
    <submittedName>
        <fullName evidence="1">Uncharacterized protein</fullName>
    </submittedName>
</protein>
<comment type="caution">
    <text evidence="1">The sequence shown here is derived from an EMBL/GenBank/DDBJ whole genome shotgun (WGS) entry which is preliminary data.</text>
</comment>
<sequence length="40" mass="4547">MTYRAIISTVLMFLSLLLLAFAMNHHADVRCETRGGIYCD</sequence>
<organism evidence="1 2">
    <name type="scientific">Acinetobacter variabilis</name>
    <dbReference type="NCBI Taxonomy" id="70346"/>
    <lineage>
        <taxon>Bacteria</taxon>
        <taxon>Pseudomonadati</taxon>
        <taxon>Pseudomonadota</taxon>
        <taxon>Gammaproteobacteria</taxon>
        <taxon>Moraxellales</taxon>
        <taxon>Moraxellaceae</taxon>
        <taxon>Acinetobacter</taxon>
    </lineage>
</organism>
<dbReference type="Proteomes" id="UP000013070">
    <property type="component" value="Unassembled WGS sequence"/>
</dbReference>
<keyword evidence="2" id="KW-1185">Reference proteome</keyword>
<evidence type="ECO:0000313" key="1">
    <source>
        <dbReference type="EMBL" id="ENU97890.1"/>
    </source>
</evidence>
<proteinExistence type="predicted"/>
<dbReference type="EMBL" id="APPE01000076">
    <property type="protein sequence ID" value="ENU97890.1"/>
    <property type="molecule type" value="Genomic_DNA"/>
</dbReference>
<reference evidence="1 2" key="1">
    <citation type="submission" date="2013-02" db="EMBL/GenBank/DDBJ databases">
        <title>The Genome Sequence of Acinetobacter sp. NIPH 899.</title>
        <authorList>
            <consortium name="The Broad Institute Genome Sequencing Platform"/>
            <consortium name="The Broad Institute Genome Sequencing Center for Infectious Disease"/>
            <person name="Cerqueira G."/>
            <person name="Feldgarden M."/>
            <person name="Courvalin P."/>
            <person name="Perichon B."/>
            <person name="Grillot-Courvalin C."/>
            <person name="Clermont D."/>
            <person name="Rocha E."/>
            <person name="Yoon E.-J."/>
            <person name="Nemec A."/>
            <person name="Walker B."/>
            <person name="Young S.K."/>
            <person name="Zeng Q."/>
            <person name="Gargeya S."/>
            <person name="Fitzgerald M."/>
            <person name="Haas B."/>
            <person name="Abouelleil A."/>
            <person name="Alvarado L."/>
            <person name="Arachchi H.M."/>
            <person name="Berlin A.M."/>
            <person name="Chapman S.B."/>
            <person name="Dewar J."/>
            <person name="Goldberg J."/>
            <person name="Griggs A."/>
            <person name="Gujja S."/>
            <person name="Hansen M."/>
            <person name="Howarth C."/>
            <person name="Imamovic A."/>
            <person name="Larimer J."/>
            <person name="McCowan C."/>
            <person name="Murphy C."/>
            <person name="Neiman D."/>
            <person name="Pearson M."/>
            <person name="Priest M."/>
            <person name="Roberts A."/>
            <person name="Saif S."/>
            <person name="Shea T."/>
            <person name="Sisk P."/>
            <person name="Sykes S."/>
            <person name="Wortman J."/>
            <person name="Nusbaum C."/>
            <person name="Birren B."/>
        </authorList>
    </citation>
    <scope>NUCLEOTIDE SEQUENCE [LARGE SCALE GENOMIC DNA]</scope>
    <source>
        <strain evidence="1 2">NIPH 899</strain>
    </source>
</reference>
<dbReference type="HOGENOM" id="CLU_3283389_0_0_6"/>
<accession>N8VE77</accession>
<gene>
    <name evidence="1" type="ORF">F969_03181</name>
</gene>